<dbReference type="EMBL" id="BAABJE010000005">
    <property type="protein sequence ID" value="GAA4791393.1"/>
    <property type="molecule type" value="Genomic_DNA"/>
</dbReference>
<organism evidence="1 2">
    <name type="scientific">Lysobacter hankyongensis</name>
    <dbReference type="NCBI Taxonomy" id="1176535"/>
    <lineage>
        <taxon>Bacteria</taxon>
        <taxon>Pseudomonadati</taxon>
        <taxon>Pseudomonadota</taxon>
        <taxon>Gammaproteobacteria</taxon>
        <taxon>Lysobacterales</taxon>
        <taxon>Lysobacteraceae</taxon>
        <taxon>Lysobacter</taxon>
    </lineage>
</organism>
<protein>
    <submittedName>
        <fullName evidence="1">Uncharacterized protein</fullName>
    </submittedName>
</protein>
<accession>A0ABP9B6N8</accession>
<evidence type="ECO:0000313" key="1">
    <source>
        <dbReference type="EMBL" id="GAA4791393.1"/>
    </source>
</evidence>
<evidence type="ECO:0000313" key="2">
    <source>
        <dbReference type="Proteomes" id="UP001499959"/>
    </source>
</evidence>
<reference evidence="2" key="1">
    <citation type="journal article" date="2019" name="Int. J. Syst. Evol. Microbiol.">
        <title>The Global Catalogue of Microorganisms (GCM) 10K type strain sequencing project: providing services to taxonomists for standard genome sequencing and annotation.</title>
        <authorList>
            <consortium name="The Broad Institute Genomics Platform"/>
            <consortium name="The Broad Institute Genome Sequencing Center for Infectious Disease"/>
            <person name="Wu L."/>
            <person name="Ma J."/>
        </authorList>
    </citation>
    <scope>NUCLEOTIDE SEQUENCE [LARGE SCALE GENOMIC DNA]</scope>
    <source>
        <strain evidence="2">JCM 18204</strain>
    </source>
</reference>
<name>A0ABP9B6N8_9GAMM</name>
<dbReference type="Proteomes" id="UP001499959">
    <property type="component" value="Unassembled WGS sequence"/>
</dbReference>
<comment type="caution">
    <text evidence="1">The sequence shown here is derived from an EMBL/GenBank/DDBJ whole genome shotgun (WGS) entry which is preliminary data.</text>
</comment>
<dbReference type="RefSeq" id="WP_345302777.1">
    <property type="nucleotide sequence ID" value="NZ_BAABJE010000005.1"/>
</dbReference>
<keyword evidence="2" id="KW-1185">Reference proteome</keyword>
<sequence length="98" mass="11306">MRFPPEWVEWDLIPDALAAIQSTGYRPGHEAASEHDRHGAFQWWLKRDPSHATLILLARVSWLDPDQHMAGYVRQCIARHHACSAEIRHALDTPYARV</sequence>
<proteinExistence type="predicted"/>
<gene>
    <name evidence="1" type="ORF">GCM10023307_15970</name>
</gene>